<dbReference type="OrthoDB" id="2652444at2"/>
<comment type="caution">
    <text evidence="1">The sequence shown here is derived from an EMBL/GenBank/DDBJ whole genome shotgun (WGS) entry which is preliminary data.</text>
</comment>
<protein>
    <recommendedName>
        <fullName evidence="3">Lipoprotein</fullName>
    </recommendedName>
</protein>
<organism evidence="1 2">
    <name type="scientific">Paenibacillus oryzisoli</name>
    <dbReference type="NCBI Taxonomy" id="1850517"/>
    <lineage>
        <taxon>Bacteria</taxon>
        <taxon>Bacillati</taxon>
        <taxon>Bacillota</taxon>
        <taxon>Bacilli</taxon>
        <taxon>Bacillales</taxon>
        <taxon>Paenibacillaceae</taxon>
        <taxon>Paenibacillus</taxon>
    </lineage>
</organism>
<evidence type="ECO:0000313" key="1">
    <source>
        <dbReference type="EMBL" id="OAS16961.1"/>
    </source>
</evidence>
<dbReference type="Proteomes" id="UP000078454">
    <property type="component" value="Unassembled WGS sequence"/>
</dbReference>
<dbReference type="Gene3D" id="3.40.190.10">
    <property type="entry name" value="Periplasmic binding protein-like II"/>
    <property type="match status" value="1"/>
</dbReference>
<keyword evidence="2" id="KW-1185">Reference proteome</keyword>
<sequence length="175" mass="19063">MKAKWLFVVMLGMILMLTACGGPKPDVSVFMMGPNGFPSEAAEKLEVSLKSKVGEIPTVKLNTSPIFSLEKMIVELAAGGNGIFILGEEQFKGLSNQAGFVSLDNIINPKDYPDGVIEIKEEGKAAEKHLYGIPLNGNKWMKEQGFEGKGLFAFIPQNAPKMDEAMKVMQIIAQK</sequence>
<evidence type="ECO:0000313" key="2">
    <source>
        <dbReference type="Proteomes" id="UP000078454"/>
    </source>
</evidence>
<evidence type="ECO:0008006" key="3">
    <source>
        <dbReference type="Google" id="ProtNLM"/>
    </source>
</evidence>
<dbReference type="EMBL" id="LYPB01000073">
    <property type="protein sequence ID" value="OAS16961.1"/>
    <property type="molecule type" value="Genomic_DNA"/>
</dbReference>
<dbReference type="AlphaFoldDB" id="A0A198A7B1"/>
<dbReference type="STRING" id="1850517.A8708_01680"/>
<name>A0A198A7B1_9BACL</name>
<dbReference type="PROSITE" id="PS51257">
    <property type="entry name" value="PROKAR_LIPOPROTEIN"/>
    <property type="match status" value="1"/>
</dbReference>
<dbReference type="RefSeq" id="WP_068666143.1">
    <property type="nucleotide sequence ID" value="NZ_LYPB01000073.1"/>
</dbReference>
<gene>
    <name evidence="1" type="ORF">A8708_01680</name>
</gene>
<proteinExistence type="predicted"/>
<accession>A0A198A7B1</accession>
<reference evidence="1 2" key="1">
    <citation type="submission" date="2016-05" db="EMBL/GenBank/DDBJ databases">
        <title>Paenibacillus sp. 1ZS3-15 nov., isolated from the rhizosphere soil.</title>
        <authorList>
            <person name="Zhang X.X."/>
            <person name="Zhang J."/>
        </authorList>
    </citation>
    <scope>NUCLEOTIDE SEQUENCE [LARGE SCALE GENOMIC DNA]</scope>
    <source>
        <strain evidence="1 2">1ZS3-15</strain>
    </source>
</reference>